<name>A0A2M7R7D0_9BACT</name>
<accession>A0A2M7R7D0</accession>
<dbReference type="PROSITE" id="PS50819">
    <property type="entry name" value="INTEIN_ENDONUCLEASE"/>
    <property type="match status" value="1"/>
</dbReference>
<dbReference type="Proteomes" id="UP000230055">
    <property type="component" value="Unassembled WGS sequence"/>
</dbReference>
<evidence type="ECO:0000259" key="1">
    <source>
        <dbReference type="PROSITE" id="PS50819"/>
    </source>
</evidence>
<sequence>MPYSQIQISNREICEDLISLGVSSKKNYNSDFLKVPKKFFSDFTRGFFDGDGTVYIYKVNGTPQIKAGFVSPNLSFITEFNKQLCEAIGIQCKAVHKFHSKNKKVPLYNICFYIDDCERLYKFMYKNASIFLNRKHRVFKKWENVKLKNRRYYIKQNYPSKVGWHLNQKVLV</sequence>
<dbReference type="InterPro" id="IPR004042">
    <property type="entry name" value="Intein_endonuc_central"/>
</dbReference>
<comment type="caution">
    <text evidence="2">The sequence shown here is derived from an EMBL/GenBank/DDBJ whole genome shotgun (WGS) entry which is preliminary data.</text>
</comment>
<reference evidence="3" key="1">
    <citation type="submission" date="2017-09" db="EMBL/GenBank/DDBJ databases">
        <title>Depth-based differentiation of microbial function through sediment-hosted aquifers and enrichment of novel symbionts in the deep terrestrial subsurface.</title>
        <authorList>
            <person name="Probst A.J."/>
            <person name="Ladd B."/>
            <person name="Jarett J.K."/>
            <person name="Geller-Mcgrath D.E."/>
            <person name="Sieber C.M.K."/>
            <person name="Emerson J.B."/>
            <person name="Anantharaman K."/>
            <person name="Thomas B.C."/>
            <person name="Malmstrom R."/>
            <person name="Stieglmeier M."/>
            <person name="Klingl A."/>
            <person name="Woyke T."/>
            <person name="Ryan C.M."/>
            <person name="Banfield J.F."/>
        </authorList>
    </citation>
    <scope>NUCLEOTIDE SEQUENCE [LARGE SCALE GENOMIC DNA]</scope>
</reference>
<dbReference type="SUPFAM" id="SSF55608">
    <property type="entry name" value="Homing endonucleases"/>
    <property type="match status" value="1"/>
</dbReference>
<evidence type="ECO:0000313" key="3">
    <source>
        <dbReference type="Proteomes" id="UP000230055"/>
    </source>
</evidence>
<dbReference type="Gene3D" id="3.10.28.10">
    <property type="entry name" value="Homing endonucleases"/>
    <property type="match status" value="1"/>
</dbReference>
<feature type="domain" description="DOD-type homing endonuclease" evidence="1">
    <location>
        <begin position="1"/>
        <end position="90"/>
    </location>
</feature>
<dbReference type="EMBL" id="PFLX01000050">
    <property type="protein sequence ID" value="PIY90720.1"/>
    <property type="molecule type" value="Genomic_DNA"/>
</dbReference>
<evidence type="ECO:0000313" key="2">
    <source>
        <dbReference type="EMBL" id="PIY90720.1"/>
    </source>
</evidence>
<organism evidence="2 3">
    <name type="scientific">Candidatus Nealsonbacteria bacterium CG_4_10_14_0_8_um_filter_35_10</name>
    <dbReference type="NCBI Taxonomy" id="1974683"/>
    <lineage>
        <taxon>Bacteria</taxon>
        <taxon>Candidatus Nealsoniibacteriota</taxon>
    </lineage>
</organism>
<dbReference type="GO" id="GO:0004519">
    <property type="term" value="F:endonuclease activity"/>
    <property type="evidence" value="ECO:0007669"/>
    <property type="project" value="InterPro"/>
</dbReference>
<proteinExistence type="predicted"/>
<dbReference type="InterPro" id="IPR027434">
    <property type="entry name" value="Homing_endonucl"/>
</dbReference>
<gene>
    <name evidence="2" type="ORF">COY72_01945</name>
</gene>
<dbReference type="AlphaFoldDB" id="A0A2M7R7D0"/>
<protein>
    <recommendedName>
        <fullName evidence="1">DOD-type homing endonuclease domain-containing protein</fullName>
    </recommendedName>
</protein>